<sequence length="187" mass="20466">MKHYSSILIHTITAFAFILVSCSNIDSRPGADTSEAADSETASHSENTLMAAPDFEVTTLEGESISLQKSLESGKPVVVYFTASWCPVCARNWPVLSEVYPEFEDRLTLVAVSIDPTDTEDVMRELAENEDFLFPSTAGRPEIMIDFGVESQATTVGVNLDGNIAFKKSKQALTADEFRELFSGLLN</sequence>
<dbReference type="Gene3D" id="3.40.30.10">
    <property type="entry name" value="Glutaredoxin"/>
    <property type="match status" value="1"/>
</dbReference>
<dbReference type="GO" id="GO:0016491">
    <property type="term" value="F:oxidoreductase activity"/>
    <property type="evidence" value="ECO:0007669"/>
    <property type="project" value="InterPro"/>
</dbReference>
<dbReference type="EMBL" id="QGGB01000007">
    <property type="protein sequence ID" value="PWN06305.1"/>
    <property type="molecule type" value="Genomic_DNA"/>
</dbReference>
<dbReference type="InterPro" id="IPR000866">
    <property type="entry name" value="AhpC/TSA"/>
</dbReference>
<dbReference type="PANTHER" id="PTHR42852">
    <property type="entry name" value="THIOL:DISULFIDE INTERCHANGE PROTEIN DSBE"/>
    <property type="match status" value="1"/>
</dbReference>
<dbReference type="OrthoDB" id="9815205at2"/>
<feature type="domain" description="Thioredoxin" evidence="1">
    <location>
        <begin position="46"/>
        <end position="187"/>
    </location>
</feature>
<dbReference type="InterPro" id="IPR013766">
    <property type="entry name" value="Thioredoxin_domain"/>
</dbReference>
<dbReference type="AlphaFoldDB" id="A0A316TTK2"/>
<name>A0A316TTK2_9BACT</name>
<evidence type="ECO:0000313" key="2">
    <source>
        <dbReference type="EMBL" id="PWN06305.1"/>
    </source>
</evidence>
<reference evidence="2 3" key="1">
    <citation type="submission" date="2018-05" db="EMBL/GenBank/DDBJ databases">
        <title>Rhodohalobacter halophilus gen. nov., sp. nov., a moderately halophilic member of the family Balneolaceae.</title>
        <authorList>
            <person name="Liu Z.-W."/>
        </authorList>
    </citation>
    <scope>NUCLEOTIDE SEQUENCE [LARGE SCALE GENOMIC DNA]</scope>
    <source>
        <strain evidence="2 3">8A47</strain>
    </source>
</reference>
<dbReference type="PANTHER" id="PTHR42852:SF17">
    <property type="entry name" value="THIOREDOXIN-LIKE PROTEIN HI_1115"/>
    <property type="match status" value="1"/>
</dbReference>
<organism evidence="2 3">
    <name type="scientific">Rhodohalobacter mucosus</name>
    <dbReference type="NCBI Taxonomy" id="2079485"/>
    <lineage>
        <taxon>Bacteria</taxon>
        <taxon>Pseudomonadati</taxon>
        <taxon>Balneolota</taxon>
        <taxon>Balneolia</taxon>
        <taxon>Balneolales</taxon>
        <taxon>Balneolaceae</taxon>
        <taxon>Rhodohalobacter</taxon>
    </lineage>
</organism>
<proteinExistence type="predicted"/>
<dbReference type="SUPFAM" id="SSF52833">
    <property type="entry name" value="Thioredoxin-like"/>
    <property type="match status" value="1"/>
</dbReference>
<protein>
    <recommendedName>
        <fullName evidence="1">Thioredoxin domain-containing protein</fullName>
    </recommendedName>
</protein>
<gene>
    <name evidence="2" type="ORF">DDZ15_10810</name>
</gene>
<keyword evidence="3" id="KW-1185">Reference proteome</keyword>
<accession>A0A316TTK2</accession>
<dbReference type="Proteomes" id="UP000245533">
    <property type="component" value="Unassembled WGS sequence"/>
</dbReference>
<evidence type="ECO:0000259" key="1">
    <source>
        <dbReference type="PROSITE" id="PS51352"/>
    </source>
</evidence>
<comment type="caution">
    <text evidence="2">The sequence shown here is derived from an EMBL/GenBank/DDBJ whole genome shotgun (WGS) entry which is preliminary data.</text>
</comment>
<dbReference type="CDD" id="cd02966">
    <property type="entry name" value="TlpA_like_family"/>
    <property type="match status" value="1"/>
</dbReference>
<dbReference type="RefSeq" id="WP_109647098.1">
    <property type="nucleotide sequence ID" value="NZ_QGGB01000007.1"/>
</dbReference>
<dbReference type="PROSITE" id="PS51257">
    <property type="entry name" value="PROKAR_LIPOPROTEIN"/>
    <property type="match status" value="1"/>
</dbReference>
<dbReference type="PROSITE" id="PS51352">
    <property type="entry name" value="THIOREDOXIN_2"/>
    <property type="match status" value="1"/>
</dbReference>
<dbReference type="InterPro" id="IPR036249">
    <property type="entry name" value="Thioredoxin-like_sf"/>
</dbReference>
<dbReference type="Pfam" id="PF00578">
    <property type="entry name" value="AhpC-TSA"/>
    <property type="match status" value="1"/>
</dbReference>
<evidence type="ECO:0000313" key="3">
    <source>
        <dbReference type="Proteomes" id="UP000245533"/>
    </source>
</evidence>
<dbReference type="InterPro" id="IPR050553">
    <property type="entry name" value="Thioredoxin_ResA/DsbE_sf"/>
</dbReference>
<dbReference type="GO" id="GO:0016209">
    <property type="term" value="F:antioxidant activity"/>
    <property type="evidence" value="ECO:0007669"/>
    <property type="project" value="InterPro"/>
</dbReference>